<evidence type="ECO:0000256" key="19">
    <source>
        <dbReference type="ARBA" id="ARBA00030729"/>
    </source>
</evidence>
<dbReference type="Pfam" id="PF23023">
    <property type="entry name" value="Anti-Pycsar_Apyc1"/>
    <property type="match status" value="1"/>
</dbReference>
<accession>A0A8B6BI53</accession>
<evidence type="ECO:0000256" key="22">
    <source>
        <dbReference type="ARBA" id="ARBA00046098"/>
    </source>
</evidence>
<evidence type="ECO:0000256" key="14">
    <source>
        <dbReference type="ARBA" id="ARBA00022833"/>
    </source>
</evidence>
<dbReference type="EC" id="3.1.26.11" evidence="6"/>
<dbReference type="InterPro" id="IPR027794">
    <property type="entry name" value="tRNase_Z_dom"/>
</dbReference>
<evidence type="ECO:0000256" key="13">
    <source>
        <dbReference type="ARBA" id="ARBA00022801"/>
    </source>
</evidence>
<evidence type="ECO:0000256" key="16">
    <source>
        <dbReference type="ARBA" id="ARBA00023128"/>
    </source>
</evidence>
<keyword evidence="12" id="KW-0255">Endonuclease</keyword>
<evidence type="ECO:0000256" key="3">
    <source>
        <dbReference type="ARBA" id="ARBA00004123"/>
    </source>
</evidence>
<evidence type="ECO:0000256" key="23">
    <source>
        <dbReference type="ARBA" id="ARBA00047136"/>
    </source>
</evidence>
<keyword evidence="17" id="KW-0539">Nucleus</keyword>
<dbReference type="PANTHER" id="PTHR12553:SF49">
    <property type="entry name" value="ZINC PHOSPHODIESTERASE ELAC PROTEIN 2"/>
    <property type="match status" value="1"/>
</dbReference>
<keyword evidence="13 26" id="KW-0378">Hydrolase</keyword>
<keyword evidence="8" id="KW-0597">Phosphoprotein</keyword>
<dbReference type="SUPFAM" id="SSF56281">
    <property type="entry name" value="Metallo-hydrolase/oxidoreductase"/>
    <property type="match status" value="2"/>
</dbReference>
<feature type="compositionally biased region" description="Polar residues" evidence="24">
    <location>
        <begin position="48"/>
        <end position="60"/>
    </location>
</feature>
<dbReference type="GO" id="GO:1990180">
    <property type="term" value="P:mitochondrial tRNA 3'-end processing"/>
    <property type="evidence" value="ECO:0007669"/>
    <property type="project" value="TreeGrafter"/>
</dbReference>
<dbReference type="GO" id="GO:0042781">
    <property type="term" value="F:3'-tRNA processing endoribonuclease activity"/>
    <property type="evidence" value="ECO:0007669"/>
    <property type="project" value="UniProtKB-EC"/>
</dbReference>
<evidence type="ECO:0000256" key="10">
    <source>
        <dbReference type="ARBA" id="ARBA00022722"/>
    </source>
</evidence>
<dbReference type="EMBL" id="UYJE01000132">
    <property type="protein sequence ID" value="VDH90399.1"/>
    <property type="molecule type" value="Genomic_DNA"/>
</dbReference>
<dbReference type="GO" id="GO:0046872">
    <property type="term" value="F:metal ion binding"/>
    <property type="evidence" value="ECO:0007669"/>
    <property type="project" value="UniProtKB-KW"/>
</dbReference>
<name>A0A8B6BI53_MYTGA</name>
<sequence length="805" mass="91570">MLCRNVIVQRGLLAFLLKPQTNKVVRRFKARFKRHTGKREFKTEGKSTENLQKSQNHSENVVRTSSFSNFVELCVISSGGPGTPKSVILVTTNGSFVFNCGEGTQRIKNVCFKKFAKIENVFITHKSWDNLGGLYGMSLGLAVAGVGKVTVHGPVGIESVVQRKAYMMLYDDIKTKLDIGRQSKAMTGFSNPDLSIDYVPILPEKKEDLYNPPKDQESSSPLSQQLLSFYTPLSDPDCTYAYIIKPNPKNQVVNYQKCIDLGINDVSMVKQLRNGENATLSDGRIIYPDDVLTEKDIARPIIVVECPSEDYLYSLLRSEKLSECQGDHDDSAELVVHMSSYNMVNNPQYQQFIQRFPSSTVHMFLHEKTSNMTSEGMIQLQSILNMVHSDIFPRIHMGKQQMDNYQMENYIMAKPFMRYSYRPKLGISDELCIPDDIGSKMFTKLSNDEQFMKTVTDYKSLMSTKQLENNKSQYPEVAFLGTGSGFPGKFRNVTSFIINIDEDTSILMDCGDGTINQLYMLYGDKTDEILINMKCIYISHLHADHHLGLAGILLARKAALERAGKEYTKVYLLAPIRIKRWLHVIIDKTHHMKYYELIQLVPNEAFMREHYRPADYKEEQNQALCQTVLSLINCKEIVAVPVNHYACATGVSLVHSSGWKIVYSGDTMPCQSLVEAGKDCDLLIHEATLQSDMAETAKELQHSTVKQALDIGNKMQAKYQILTHFSQRYHRIPLIEDNSSHKRFGLAYDLMKVKLSELSVLYDMINPLKEIFHEDIDLVMQVHTRKQNKSQLIKEISQSLSKEKS</sequence>
<dbReference type="PANTHER" id="PTHR12553">
    <property type="entry name" value="ZINC PHOSPHODIESTERASE ELAC PROTEIN 2"/>
    <property type="match status" value="1"/>
</dbReference>
<dbReference type="InterPro" id="IPR036866">
    <property type="entry name" value="RibonucZ/Hydroxyglut_hydro"/>
</dbReference>
<evidence type="ECO:0000256" key="24">
    <source>
        <dbReference type="SAM" id="MobiDB-lite"/>
    </source>
</evidence>
<dbReference type="OrthoDB" id="527344at2759"/>
<keyword evidence="10" id="KW-0540">Nuclease</keyword>
<evidence type="ECO:0000256" key="6">
    <source>
        <dbReference type="ARBA" id="ARBA00012477"/>
    </source>
</evidence>
<evidence type="ECO:0000256" key="5">
    <source>
        <dbReference type="ARBA" id="ARBA00007823"/>
    </source>
</evidence>
<dbReference type="InterPro" id="IPR047151">
    <property type="entry name" value="RNZ2-like"/>
</dbReference>
<comment type="subcellular location">
    <subcellularLocation>
        <location evidence="4">Mitochondrion matrix</location>
    </subcellularLocation>
    <subcellularLocation>
        <location evidence="3">Nucleus</location>
    </subcellularLocation>
</comment>
<keyword evidence="27" id="KW-1185">Reference proteome</keyword>
<comment type="similarity">
    <text evidence="5">Belongs to the RNase Z family.</text>
</comment>
<dbReference type="FunFam" id="3.60.15.10:FF:000014">
    <property type="entry name" value="Zinc phosphodiesterase ELAC protein 2"/>
    <property type="match status" value="1"/>
</dbReference>
<keyword evidence="16" id="KW-0496">Mitochondrion</keyword>
<evidence type="ECO:0000313" key="26">
    <source>
        <dbReference type="EMBL" id="VDH90399.1"/>
    </source>
</evidence>
<evidence type="ECO:0000313" key="27">
    <source>
        <dbReference type="Proteomes" id="UP000596742"/>
    </source>
</evidence>
<comment type="caution">
    <text evidence="26">The sequence shown here is derived from an EMBL/GenBank/DDBJ whole genome shotgun (WGS) entry which is preliminary data.</text>
</comment>
<evidence type="ECO:0000256" key="1">
    <source>
        <dbReference type="ARBA" id="ARBA00000402"/>
    </source>
</evidence>
<gene>
    <name evidence="26" type="ORF">MGAL_10B091740</name>
</gene>
<evidence type="ECO:0000256" key="7">
    <source>
        <dbReference type="ARBA" id="ARBA00013357"/>
    </source>
</evidence>
<dbReference type="GO" id="GO:0042645">
    <property type="term" value="C:mitochondrial nucleoid"/>
    <property type="evidence" value="ECO:0007669"/>
    <property type="project" value="UniProtKB-ARBA"/>
</dbReference>
<evidence type="ECO:0000256" key="12">
    <source>
        <dbReference type="ARBA" id="ARBA00022759"/>
    </source>
</evidence>
<comment type="cofactor">
    <cofactor evidence="2">
        <name>Zn(2+)</name>
        <dbReference type="ChEBI" id="CHEBI:29105"/>
    </cofactor>
</comment>
<evidence type="ECO:0000256" key="21">
    <source>
        <dbReference type="ARBA" id="ARBA00032616"/>
    </source>
</evidence>
<dbReference type="GO" id="GO:0005634">
    <property type="term" value="C:nucleus"/>
    <property type="evidence" value="ECO:0007669"/>
    <property type="project" value="UniProtKB-SubCell"/>
</dbReference>
<evidence type="ECO:0000259" key="25">
    <source>
        <dbReference type="Pfam" id="PF13691"/>
    </source>
</evidence>
<dbReference type="Pfam" id="PF13691">
    <property type="entry name" value="Lactamase_B_4"/>
    <property type="match status" value="1"/>
</dbReference>
<evidence type="ECO:0000256" key="2">
    <source>
        <dbReference type="ARBA" id="ARBA00001947"/>
    </source>
</evidence>
<evidence type="ECO:0000256" key="18">
    <source>
        <dbReference type="ARBA" id="ARBA00030689"/>
    </source>
</evidence>
<feature type="domain" description="tRNase Z endonuclease" evidence="25">
    <location>
        <begin position="76"/>
        <end position="133"/>
    </location>
</feature>
<keyword evidence="11" id="KW-0479">Metal-binding</keyword>
<organism evidence="26 27">
    <name type="scientific">Mytilus galloprovincialis</name>
    <name type="common">Mediterranean mussel</name>
    <dbReference type="NCBI Taxonomy" id="29158"/>
    <lineage>
        <taxon>Eukaryota</taxon>
        <taxon>Metazoa</taxon>
        <taxon>Spiralia</taxon>
        <taxon>Lophotrochozoa</taxon>
        <taxon>Mollusca</taxon>
        <taxon>Bivalvia</taxon>
        <taxon>Autobranchia</taxon>
        <taxon>Pteriomorphia</taxon>
        <taxon>Mytilida</taxon>
        <taxon>Mytiloidea</taxon>
        <taxon>Mytilidae</taxon>
        <taxon>Mytilinae</taxon>
        <taxon>Mytilus</taxon>
    </lineage>
</organism>
<dbReference type="Gene3D" id="3.60.15.10">
    <property type="entry name" value="Ribonuclease Z/Hydroxyacylglutathione hydrolase-like"/>
    <property type="match status" value="2"/>
</dbReference>
<feature type="region of interest" description="Disordered" evidence="24">
    <location>
        <begin position="39"/>
        <end position="60"/>
    </location>
</feature>
<dbReference type="Proteomes" id="UP000596742">
    <property type="component" value="Unassembled WGS sequence"/>
</dbReference>
<comment type="subunit">
    <text evidence="23">Homodimer. Interacts with PTCD1.</text>
</comment>
<evidence type="ECO:0000256" key="20">
    <source>
        <dbReference type="ARBA" id="ARBA00032104"/>
    </source>
</evidence>
<dbReference type="AlphaFoldDB" id="A0A8B6BI53"/>
<keyword evidence="9" id="KW-0819">tRNA processing</keyword>
<evidence type="ECO:0000256" key="4">
    <source>
        <dbReference type="ARBA" id="ARBA00004305"/>
    </source>
</evidence>
<dbReference type="CDD" id="cd07718">
    <property type="entry name" value="RNaseZ_ELAC1_ELAC2-C-term-like_MBL-fold"/>
    <property type="match status" value="1"/>
</dbReference>
<protein>
    <recommendedName>
        <fullName evidence="7">Zinc phosphodiesterase ELAC protein 2</fullName>
        <ecNumber evidence="6">3.1.26.11</ecNumber>
    </recommendedName>
    <alternativeName>
        <fullName evidence="21">ElaC homolog protein 2</fullName>
    </alternativeName>
    <alternativeName>
        <fullName evidence="19">Ribonuclease Z 2</fullName>
    </alternativeName>
    <alternativeName>
        <fullName evidence="20">tRNA 3 endonuclease 2</fullName>
    </alternativeName>
    <alternativeName>
        <fullName evidence="18">tRNase Z 2</fullName>
    </alternativeName>
</protein>
<evidence type="ECO:0000256" key="11">
    <source>
        <dbReference type="ARBA" id="ARBA00022723"/>
    </source>
</evidence>
<keyword evidence="15" id="KW-0809">Transit peptide</keyword>
<evidence type="ECO:0000256" key="15">
    <source>
        <dbReference type="ARBA" id="ARBA00022946"/>
    </source>
</evidence>
<evidence type="ECO:0000256" key="17">
    <source>
        <dbReference type="ARBA" id="ARBA00023242"/>
    </source>
</evidence>
<evidence type="ECO:0000256" key="8">
    <source>
        <dbReference type="ARBA" id="ARBA00022553"/>
    </source>
</evidence>
<evidence type="ECO:0000256" key="9">
    <source>
        <dbReference type="ARBA" id="ARBA00022694"/>
    </source>
</evidence>
<comment type="catalytic activity">
    <reaction evidence="1">
        <text>Endonucleolytic cleavage of RNA, removing extra 3' nucleotides from tRNA precursor, generating 3' termini of tRNAs. A 3'-hydroxy group is left at the tRNA terminus and a 5'-phosphoryl group is left at the trailer molecule.</text>
        <dbReference type="EC" id="3.1.26.11"/>
    </reaction>
</comment>
<proteinExistence type="inferred from homology"/>
<reference evidence="26" key="1">
    <citation type="submission" date="2018-11" db="EMBL/GenBank/DDBJ databases">
        <authorList>
            <person name="Alioto T."/>
            <person name="Alioto T."/>
        </authorList>
    </citation>
    <scope>NUCLEOTIDE SEQUENCE</scope>
</reference>
<keyword evidence="14" id="KW-0862">Zinc</keyword>
<comment type="function">
    <text evidence="22">Zinc phosphodiesterase, which displays mitochondrial tRNA 3'-processing endonuclease activity. Involved in tRNA maturation, by removing a 3'-trailer from precursor tRNA. Associates with mitochondrial DNA complexes at the nucleoids to initiate RNA processing and ribosome assembly.</text>
</comment>